<proteinExistence type="predicted"/>
<evidence type="ECO:0000313" key="5">
    <source>
        <dbReference type="EMBL" id="EPD68288.1"/>
    </source>
</evidence>
<comment type="caution">
    <text evidence="5">The sequence shown here is derived from an EMBL/GenBank/DDBJ whole genome shotgun (WGS) entry which is preliminary data.</text>
</comment>
<feature type="domain" description="Alcohol dehydrogenase-like C-terminal" evidence="4">
    <location>
        <begin position="184"/>
        <end position="303"/>
    </location>
</feature>
<dbReference type="PANTHER" id="PTHR43401:SF2">
    <property type="entry name" value="L-THREONINE 3-DEHYDROGENASE"/>
    <property type="match status" value="1"/>
</dbReference>
<dbReference type="InterPro" id="IPR050129">
    <property type="entry name" value="Zn_alcohol_dh"/>
</dbReference>
<keyword evidence="3" id="KW-1133">Transmembrane helix</keyword>
<dbReference type="GO" id="GO:0016491">
    <property type="term" value="F:oxidoreductase activity"/>
    <property type="evidence" value="ECO:0007669"/>
    <property type="project" value="UniProtKB-KW"/>
</dbReference>
<dbReference type="Proteomes" id="UP000014408">
    <property type="component" value="Unassembled WGS sequence"/>
</dbReference>
<feature type="transmembrane region" description="Helical" evidence="3">
    <location>
        <begin position="70"/>
        <end position="88"/>
    </location>
</feature>
<keyword evidence="2" id="KW-0560">Oxidoreductase</keyword>
<dbReference type="STRING" id="1125779.HMPREF1219_01934"/>
<evidence type="ECO:0000256" key="3">
    <source>
        <dbReference type="SAM" id="Phobius"/>
    </source>
</evidence>
<accession>S2YVA8</accession>
<dbReference type="eggNOG" id="COG1063">
    <property type="taxonomic scope" value="Bacteria"/>
</dbReference>
<name>S2YVA8_9CORY</name>
<dbReference type="PANTHER" id="PTHR43401">
    <property type="entry name" value="L-THREONINE 3-DEHYDROGENASE"/>
    <property type="match status" value="1"/>
</dbReference>
<protein>
    <recommendedName>
        <fullName evidence="4">Alcohol dehydrogenase-like C-terminal domain-containing protein</fullName>
    </recommendedName>
</protein>
<reference evidence="5 6" key="1">
    <citation type="submission" date="2013-05" db="EMBL/GenBank/DDBJ databases">
        <title>The Genome Sequence of Corynebacterium pyruviciproducens 1773O (ATCC BAA-1742).</title>
        <authorList>
            <consortium name="The Broad Institute Genomics Platform"/>
            <person name="Earl A."/>
            <person name="Ward D."/>
            <person name="Feldgarden M."/>
            <person name="Gevers D."/>
            <person name="Tong J."/>
            <person name="Walker B."/>
            <person name="Young S."/>
            <person name="Zeng Q."/>
            <person name="Gargeya S."/>
            <person name="Fitzgerald M."/>
            <person name="Haas B."/>
            <person name="Abouelleil A."/>
            <person name="Allen A.W."/>
            <person name="Alvarado L."/>
            <person name="Arachchi H.M."/>
            <person name="Berlin A.M."/>
            <person name="Chapman S.B."/>
            <person name="Gainer-Dewar J."/>
            <person name="Goldberg J."/>
            <person name="Griggs A."/>
            <person name="Gujja S."/>
            <person name="Hansen M."/>
            <person name="Howarth C."/>
            <person name="Imamovic A."/>
            <person name="Ireland A."/>
            <person name="Larimer J."/>
            <person name="McCowan C."/>
            <person name="Murphy C."/>
            <person name="Pearson M."/>
            <person name="Poon T.W."/>
            <person name="Priest M."/>
            <person name="Roberts A."/>
            <person name="Saif S."/>
            <person name="Shea T."/>
            <person name="Sisk P."/>
            <person name="Sykes S."/>
            <person name="Wortman J."/>
            <person name="Nusbaum C."/>
            <person name="Birren B."/>
        </authorList>
    </citation>
    <scope>NUCLEOTIDE SEQUENCE [LARGE SCALE GENOMIC DNA]</scope>
    <source>
        <strain evidence="5 6">ATCC BAA-1742</strain>
    </source>
</reference>
<gene>
    <name evidence="5" type="ORF">HMPREF1219_01934</name>
</gene>
<dbReference type="SUPFAM" id="SSF51735">
    <property type="entry name" value="NAD(P)-binding Rossmann-fold domains"/>
    <property type="match status" value="1"/>
</dbReference>
<evidence type="ECO:0000256" key="1">
    <source>
        <dbReference type="ARBA" id="ARBA00001947"/>
    </source>
</evidence>
<keyword evidence="3" id="KW-0812">Transmembrane</keyword>
<evidence type="ECO:0000259" key="4">
    <source>
        <dbReference type="Pfam" id="PF00107"/>
    </source>
</evidence>
<dbReference type="Gene3D" id="3.90.180.10">
    <property type="entry name" value="Medium-chain alcohol dehydrogenases, catalytic domain"/>
    <property type="match status" value="1"/>
</dbReference>
<dbReference type="Gene3D" id="3.40.50.720">
    <property type="entry name" value="NAD(P)-binding Rossmann-like Domain"/>
    <property type="match status" value="1"/>
</dbReference>
<sequence length="343" mass="35998">MASDTQDTQHAQTTIDDVRHDPYVLTKEKIQEPPTGLKQSLKFLGPGMITSAAVVGSGELITATTLGSRVGMMLLWLIFVSTFVKVFIQVELARWSISTGKPAIFGYDEVKPTIAGHGWPSYIVLIMFFQFVTGQAGVIGAAGVTTRTAAAAEPLGVAIHGIRRAESVTGPIAGQTILVNGCGPIGAFLIGAAKHFGAAEVYACDLADLSLGHARDMGADHLINPTRDELPHDVPLVFDCSGAPAAIDGLLRATRRGGTLVQVGNLPGQPAPIGLGQLVTREITYIGSYRFIDEVTDALEAMASGLDVEPLLTHEFPIGEAPAAFATAADRSTGSSKVLLKLS</sequence>
<dbReference type="EMBL" id="ATBY01000016">
    <property type="protein sequence ID" value="EPD68288.1"/>
    <property type="molecule type" value="Genomic_DNA"/>
</dbReference>
<evidence type="ECO:0000256" key="2">
    <source>
        <dbReference type="ARBA" id="ARBA00023002"/>
    </source>
</evidence>
<dbReference type="eggNOG" id="COG1914">
    <property type="taxonomic scope" value="Bacteria"/>
</dbReference>
<dbReference type="InterPro" id="IPR013149">
    <property type="entry name" value="ADH-like_C"/>
</dbReference>
<dbReference type="InterPro" id="IPR036291">
    <property type="entry name" value="NAD(P)-bd_dom_sf"/>
</dbReference>
<dbReference type="RefSeq" id="WP_016458672.1">
    <property type="nucleotide sequence ID" value="NZ_KE150447.1"/>
</dbReference>
<dbReference type="PATRIC" id="fig|1125779.3.peg.1881"/>
<organism evidence="5 6">
    <name type="scientific">Corynebacterium pyruviciproducens ATCC BAA-1742</name>
    <dbReference type="NCBI Taxonomy" id="1125779"/>
    <lineage>
        <taxon>Bacteria</taxon>
        <taxon>Bacillati</taxon>
        <taxon>Actinomycetota</taxon>
        <taxon>Actinomycetes</taxon>
        <taxon>Mycobacteriales</taxon>
        <taxon>Corynebacteriaceae</taxon>
        <taxon>Corynebacterium</taxon>
    </lineage>
</organism>
<dbReference type="Pfam" id="PF00107">
    <property type="entry name" value="ADH_zinc_N"/>
    <property type="match status" value="1"/>
</dbReference>
<keyword evidence="3" id="KW-0472">Membrane</keyword>
<comment type="cofactor">
    <cofactor evidence="1">
        <name>Zn(2+)</name>
        <dbReference type="ChEBI" id="CHEBI:29105"/>
    </cofactor>
</comment>
<keyword evidence="6" id="KW-1185">Reference proteome</keyword>
<dbReference type="HOGENOM" id="CLU_808253_0_0_11"/>
<dbReference type="AlphaFoldDB" id="S2YVA8"/>
<evidence type="ECO:0000313" key="6">
    <source>
        <dbReference type="Proteomes" id="UP000014408"/>
    </source>
</evidence>
<dbReference type="NCBIfam" id="NF037982">
    <property type="entry name" value="Nramp_1"/>
    <property type="match status" value="1"/>
</dbReference>